<sequence>MIDGGNCRNNSDYYNPEVTIADERFVTFGEGINLTGAMQATSRANVPVDSAVDRLIHCNRSSMEVTLTTNKIKEFSTRLASSFGVMKLSKYAITVWNVDFSTIYAKPKTEYYTTRIYTKIKGGKKYVKTILFTYSNSKRTKLKATREHIIWFYV</sequence>
<proteinExistence type="predicted"/>
<evidence type="ECO:0000313" key="1">
    <source>
        <dbReference type="EMBL" id="TDR54822.1"/>
    </source>
</evidence>
<dbReference type="EMBL" id="SNZK01000002">
    <property type="protein sequence ID" value="TDR54822.1"/>
    <property type="molecule type" value="Genomic_DNA"/>
</dbReference>
<keyword evidence="2" id="KW-1185">Reference proteome</keyword>
<dbReference type="Proteomes" id="UP000295558">
    <property type="component" value="Unassembled WGS sequence"/>
</dbReference>
<accession>A0A4R6ZQX0</accession>
<reference evidence="1 2" key="1">
    <citation type="submission" date="2019-03" db="EMBL/GenBank/DDBJ databases">
        <title>Genomic Encyclopedia of Type Strains, Phase III (KMG-III): the genomes of soil and plant-associated and newly described type strains.</title>
        <authorList>
            <person name="Whitman W."/>
        </authorList>
    </citation>
    <scope>NUCLEOTIDE SEQUENCE [LARGE SCALE GENOMIC DNA]</scope>
    <source>
        <strain evidence="1 2">CECT 7972</strain>
    </source>
</reference>
<dbReference type="AlphaFoldDB" id="A0A4R6ZQX0"/>
<comment type="caution">
    <text evidence="1">The sequence shown here is derived from an EMBL/GenBank/DDBJ whole genome shotgun (WGS) entry which is preliminary data.</text>
</comment>
<gene>
    <name evidence="1" type="ORF">DFP96_102417</name>
</gene>
<evidence type="ECO:0000313" key="2">
    <source>
        <dbReference type="Proteomes" id="UP000295558"/>
    </source>
</evidence>
<protein>
    <submittedName>
        <fullName evidence="1">Uncharacterized protein</fullName>
    </submittedName>
</protein>
<organism evidence="1 2">
    <name type="scientific">Listeria rocourtiae</name>
    <dbReference type="NCBI Taxonomy" id="647910"/>
    <lineage>
        <taxon>Bacteria</taxon>
        <taxon>Bacillati</taxon>
        <taxon>Bacillota</taxon>
        <taxon>Bacilli</taxon>
        <taxon>Bacillales</taxon>
        <taxon>Listeriaceae</taxon>
        <taxon>Listeria</taxon>
    </lineage>
</organism>
<name>A0A4R6ZQX0_9LIST</name>
<dbReference type="RefSeq" id="WP_036070092.1">
    <property type="nucleotide sequence ID" value="NZ_SNZK01000002.1"/>
</dbReference>